<dbReference type="GO" id="GO:0004497">
    <property type="term" value="F:monooxygenase activity"/>
    <property type="evidence" value="ECO:0007669"/>
    <property type="project" value="TreeGrafter"/>
</dbReference>
<dbReference type="EMBL" id="JAGFBS010000058">
    <property type="protein sequence ID" value="KAG6370029.1"/>
    <property type="molecule type" value="Genomic_DNA"/>
</dbReference>
<reference evidence="3" key="1">
    <citation type="submission" date="2021-03" db="EMBL/GenBank/DDBJ databases">
        <title>Evolutionary innovations through gain and loss of genes in the ectomycorrhizal Boletales.</title>
        <authorList>
            <person name="Wu G."/>
            <person name="Miyauchi S."/>
            <person name="Morin E."/>
            <person name="Yang Z.-L."/>
            <person name="Xu J."/>
            <person name="Martin F.M."/>
        </authorList>
    </citation>
    <scope>NUCLEOTIDE SEQUENCE</scope>
    <source>
        <strain evidence="3">BR01</strain>
    </source>
</reference>
<name>A0A8I2YDP8_9AGAM</name>
<dbReference type="Pfam" id="PF13738">
    <property type="entry name" value="Pyr_redox_3"/>
    <property type="match status" value="1"/>
</dbReference>
<evidence type="ECO:0000313" key="4">
    <source>
        <dbReference type="Proteomes" id="UP000683000"/>
    </source>
</evidence>
<dbReference type="InterPro" id="IPR050982">
    <property type="entry name" value="Auxin_biosynth/cation_transpt"/>
</dbReference>
<evidence type="ECO:0000256" key="1">
    <source>
        <dbReference type="ARBA" id="ARBA00023002"/>
    </source>
</evidence>
<gene>
    <name evidence="3" type="ORF">JVT61DRAFT_12548</name>
</gene>
<dbReference type="Proteomes" id="UP000683000">
    <property type="component" value="Unassembled WGS sequence"/>
</dbReference>
<evidence type="ECO:0000256" key="2">
    <source>
        <dbReference type="SAM" id="MobiDB-lite"/>
    </source>
</evidence>
<feature type="region of interest" description="Disordered" evidence="2">
    <location>
        <begin position="1"/>
        <end position="24"/>
    </location>
</feature>
<sequence length="570" mass="63480">MKGALFDRSSSTSPPSSMSDDPFPQQLPTLERLGVDEPTLTSATELAEVATAWFNAFSSADTLALTWDFRTIEGRDAIRNLLDRRLAPTGFVDLWLCHEPFLAPQLLKLFLDLVLLRLSFEFGTKVGRGTAVCHLVPIGPLRRHAAEHGIWEERRRREVELADGDPIVIVIGAGHSGLEVAARLKYLGVPYLVIDKKARVDDNWRDRYNALCLHTTIWFPPTWPVFSPARKLTDWLEGYANYFELNVWTSSRRKGHSRTLRVKHLVFATGFGGHPTLPDIPGKGDFKGETVHSSEFASAANYNGKRAVVVGTCTSGHDIAQDFFNYGVDVTMYQRSSTHIISIENVKQMLSGASLCPVLSIVLVDGLVILYSDTIPTDVADVYHGSLPYALVRRIRQRTVLHTAQTTDEELLDGLAKVGFKTNLGPYGAGIFQLLFGNAGGYCIDTGTSRHIIDGDIKIKSRSAIERFTEKGLKFVDGTELEADIVVFATGYGDPRDTMRDICRPQADKVNKVWDFTEEGEVSGVWRHCGHEGLWFGVGEFELSRYHNCHLALQIKAIEVGILKRSEIKF</sequence>
<evidence type="ECO:0008006" key="5">
    <source>
        <dbReference type="Google" id="ProtNLM"/>
    </source>
</evidence>
<feature type="compositionally biased region" description="Low complexity" evidence="2">
    <location>
        <begin position="7"/>
        <end position="22"/>
    </location>
</feature>
<dbReference type="Gene3D" id="3.50.50.60">
    <property type="entry name" value="FAD/NAD(P)-binding domain"/>
    <property type="match status" value="2"/>
</dbReference>
<dbReference type="InterPro" id="IPR036188">
    <property type="entry name" value="FAD/NAD-bd_sf"/>
</dbReference>
<keyword evidence="4" id="KW-1185">Reference proteome</keyword>
<comment type="caution">
    <text evidence="3">The sequence shown here is derived from an EMBL/GenBank/DDBJ whole genome shotgun (WGS) entry which is preliminary data.</text>
</comment>
<dbReference type="AlphaFoldDB" id="A0A8I2YDP8"/>
<dbReference type="GO" id="GO:0050660">
    <property type="term" value="F:flavin adenine dinucleotide binding"/>
    <property type="evidence" value="ECO:0007669"/>
    <property type="project" value="TreeGrafter"/>
</dbReference>
<evidence type="ECO:0000313" key="3">
    <source>
        <dbReference type="EMBL" id="KAG6370029.1"/>
    </source>
</evidence>
<proteinExistence type="predicted"/>
<dbReference type="PANTHER" id="PTHR43539:SF68">
    <property type="entry name" value="FLAVIN-BINDING MONOOXYGENASE-LIKE PROTEIN (AFU_ORTHOLOGUE AFUA_4G09220)"/>
    <property type="match status" value="1"/>
</dbReference>
<dbReference type="PANTHER" id="PTHR43539">
    <property type="entry name" value="FLAVIN-BINDING MONOOXYGENASE-LIKE PROTEIN (AFU_ORTHOLOGUE AFUA_4G09220)"/>
    <property type="match status" value="1"/>
</dbReference>
<protein>
    <recommendedName>
        <fullName evidence="5">Flavin-containing monooxygenase</fullName>
    </recommendedName>
</protein>
<dbReference type="SUPFAM" id="SSF51905">
    <property type="entry name" value="FAD/NAD(P)-binding domain"/>
    <property type="match status" value="1"/>
</dbReference>
<dbReference type="PRINTS" id="PR00411">
    <property type="entry name" value="PNDRDTASEI"/>
</dbReference>
<accession>A0A8I2YDP8</accession>
<organism evidence="3 4">
    <name type="scientific">Boletus reticuloceps</name>
    <dbReference type="NCBI Taxonomy" id="495285"/>
    <lineage>
        <taxon>Eukaryota</taxon>
        <taxon>Fungi</taxon>
        <taxon>Dikarya</taxon>
        <taxon>Basidiomycota</taxon>
        <taxon>Agaricomycotina</taxon>
        <taxon>Agaricomycetes</taxon>
        <taxon>Agaricomycetidae</taxon>
        <taxon>Boletales</taxon>
        <taxon>Boletineae</taxon>
        <taxon>Boletaceae</taxon>
        <taxon>Boletoideae</taxon>
        <taxon>Boletus</taxon>
    </lineage>
</organism>
<dbReference type="OrthoDB" id="74360at2759"/>
<keyword evidence="1" id="KW-0560">Oxidoreductase</keyword>